<keyword evidence="2" id="KW-0812">Transmembrane</keyword>
<feature type="compositionally biased region" description="Acidic residues" evidence="1">
    <location>
        <begin position="91"/>
        <end position="107"/>
    </location>
</feature>
<dbReference type="PANTHER" id="PTHR21650:SF4">
    <property type="entry name" value="MEMBRALIN"/>
    <property type="match status" value="1"/>
</dbReference>
<organism evidence="3 4">
    <name type="scientific">Cyclostephanos tholiformis</name>
    <dbReference type="NCBI Taxonomy" id="382380"/>
    <lineage>
        <taxon>Eukaryota</taxon>
        <taxon>Sar</taxon>
        <taxon>Stramenopiles</taxon>
        <taxon>Ochrophyta</taxon>
        <taxon>Bacillariophyta</taxon>
        <taxon>Coscinodiscophyceae</taxon>
        <taxon>Thalassiosirophycidae</taxon>
        <taxon>Stephanodiscales</taxon>
        <taxon>Stephanodiscaceae</taxon>
        <taxon>Cyclostephanos</taxon>
    </lineage>
</organism>
<protein>
    <recommendedName>
        <fullName evidence="5">Transmembrane protein</fullName>
    </recommendedName>
</protein>
<keyword evidence="4" id="KW-1185">Reference proteome</keyword>
<feature type="transmembrane region" description="Helical" evidence="2">
    <location>
        <begin position="1044"/>
        <end position="1061"/>
    </location>
</feature>
<sequence>MEYDRALYRVYERIMEDLNSSPSPLQLTTVIAPSFSLATVTSVSPLSSTMTNDAVVVSSALASHRGRSRGLRNRHNMEEMGGFSANTSPDSADDVVASDDDSNEDELGGLNRGQGSDDDIDGSGNHDDYNFNRRGRRGEMQGRTAGIILAARESRQLSTTVSTRETLHHRQRWRQHQPLPFLLPIWMARKIDQIVQNYRDYRYHRHHILSTEDSNSNWSICRALARLGLGNGLYDRVATSPASAATTRQYSALHRRHRSLTSSSPGRDNSFDGRNLMLSSYRSSSGDDDDVEGGRLRPPSLDTTNSEDANGFHHRSPSSSSSDGLRRRSPTRRRGGGGLGVHEGAGTASLPPSIPHLQGSLPRVQFMNPRVGERDSSSPPSPNNIASDTISANGGSGIGNGDDPDNDDLDNRSSSSSEDNDSDDDNTNSGPSDDSDNDRRPSSNNISRYHVNDLERGGCSQLNIYRAMRLSLMIGIIHIMVLISLHATYVGPHAFRGGEYELRQQEWQSHRRWRQQRTHRGPIDEDGIAATSEIDQYEKKPIAGDTFHYDDIESDDDWDAKIEDVVATTRTRKTFSTNDTPALINCISYALSSRPVQDRSKYVENEDDKAGPADRRRISNEMKRNLDNRNIVEEKRKKWNHNGYYLDDQLYQSSVGNSADGVEDDDNIFWRVMSESIGAGGYSSSGIDAPNFASAPLLGKNEILQIKILYGGECVGKCSRVHKVNDEEQSNTSVQDVNMSDGQHRRQERLLRGLQQRVKEQIDIGEDREKSDGLSLSSPSYWEKVHYRYARDDALLHLDEKTISLHNITFVNVTLTERCLSTGSDDGELSILNAIGEFLSQVYGMDSIIINQLMYGIRAADGTFTNGYVKSLQTQERWGWNKEQLEAFEHNSLMDWATRKLGVLLLSTLAFFFITSITSLIVRVLTSSGVVLMFPLFTFFRTMGLPGADERILSLSYPWIGTARMAIANRHVHSQSHLIWAHCMKIVLYYVMYEACQAAWSVVLYAKSIPEALPIWIFGFAMIWEYFSMVFVRSALSVHFFPRLTLLYFFCYHVYFYSVPYGYFDVALIPLFFLMMHAMLYTVLGLEAPNAARGVINVECPREVYNRLSWQEPVAAIPAEWTMFLPLNSRVSSLHDRDVPNDTAINAG</sequence>
<feature type="region of interest" description="Disordered" evidence="1">
    <location>
        <begin position="725"/>
        <end position="745"/>
    </location>
</feature>
<feature type="region of interest" description="Disordered" evidence="1">
    <location>
        <begin position="61"/>
        <end position="137"/>
    </location>
</feature>
<feature type="compositionally biased region" description="Polar residues" evidence="1">
    <location>
        <begin position="730"/>
        <end position="741"/>
    </location>
</feature>
<feature type="transmembrane region" description="Helical" evidence="2">
    <location>
        <begin position="1012"/>
        <end position="1032"/>
    </location>
</feature>
<evidence type="ECO:0000256" key="1">
    <source>
        <dbReference type="SAM" id="MobiDB-lite"/>
    </source>
</evidence>
<keyword evidence="2" id="KW-1133">Transmembrane helix</keyword>
<evidence type="ECO:0000313" key="3">
    <source>
        <dbReference type="EMBL" id="KAL3809407.1"/>
    </source>
</evidence>
<dbReference type="AlphaFoldDB" id="A0ABD3RAK1"/>
<keyword evidence="2" id="KW-0472">Membrane</keyword>
<evidence type="ECO:0000256" key="2">
    <source>
        <dbReference type="SAM" id="Phobius"/>
    </source>
</evidence>
<dbReference type="Proteomes" id="UP001530377">
    <property type="component" value="Unassembled WGS sequence"/>
</dbReference>
<name>A0ABD3RAK1_9STRA</name>
<accession>A0ABD3RAK1</accession>
<feature type="compositionally biased region" description="Polar residues" evidence="1">
    <location>
        <begin position="240"/>
        <end position="250"/>
    </location>
</feature>
<proteinExistence type="predicted"/>
<feature type="transmembrane region" description="Helical" evidence="2">
    <location>
        <begin position="1067"/>
        <end position="1086"/>
    </location>
</feature>
<dbReference type="EMBL" id="JALLPB020000410">
    <property type="protein sequence ID" value="KAL3809407.1"/>
    <property type="molecule type" value="Genomic_DNA"/>
</dbReference>
<feature type="transmembrane region" description="Helical" evidence="2">
    <location>
        <begin position="986"/>
        <end position="1006"/>
    </location>
</feature>
<evidence type="ECO:0008006" key="5">
    <source>
        <dbReference type="Google" id="ProtNLM"/>
    </source>
</evidence>
<feature type="compositionally biased region" description="Basic residues" evidence="1">
    <location>
        <begin position="64"/>
        <end position="74"/>
    </location>
</feature>
<gene>
    <name evidence="3" type="ORF">ACHAXA_007007</name>
</gene>
<comment type="caution">
    <text evidence="3">The sequence shown here is derived from an EMBL/GenBank/DDBJ whole genome shotgun (WGS) entry which is preliminary data.</text>
</comment>
<dbReference type="PANTHER" id="PTHR21650">
    <property type="entry name" value="MEMBRALIN/KINETOCHORE PROTEIN NUF2"/>
    <property type="match status" value="1"/>
</dbReference>
<feature type="region of interest" description="Disordered" evidence="1">
    <location>
        <begin position="240"/>
        <end position="451"/>
    </location>
</feature>
<evidence type="ECO:0000313" key="4">
    <source>
        <dbReference type="Proteomes" id="UP001530377"/>
    </source>
</evidence>
<reference evidence="3 4" key="1">
    <citation type="submission" date="2024-10" db="EMBL/GenBank/DDBJ databases">
        <title>Updated reference genomes for cyclostephanoid diatoms.</title>
        <authorList>
            <person name="Roberts W.R."/>
            <person name="Alverson A.J."/>
        </authorList>
    </citation>
    <scope>NUCLEOTIDE SEQUENCE [LARGE SCALE GENOMIC DNA]</scope>
    <source>
        <strain evidence="3 4">AJA228-03</strain>
    </source>
</reference>
<feature type="transmembrane region" description="Helical" evidence="2">
    <location>
        <begin position="901"/>
        <end position="922"/>
    </location>
</feature>